<organism evidence="1 2">
    <name type="scientific">Nocardia tengchongensis</name>
    <dbReference type="NCBI Taxonomy" id="2055889"/>
    <lineage>
        <taxon>Bacteria</taxon>
        <taxon>Bacillati</taxon>
        <taxon>Actinomycetota</taxon>
        <taxon>Actinomycetes</taxon>
        <taxon>Mycobacteriales</taxon>
        <taxon>Nocardiaceae</taxon>
        <taxon>Nocardia</taxon>
    </lineage>
</organism>
<name>A0ABX8CFQ9_9NOCA</name>
<proteinExistence type="predicted"/>
<gene>
    <name evidence="1" type="ORF">KHQ06_19865</name>
</gene>
<reference evidence="1 2" key="1">
    <citation type="submission" date="2021-04" db="EMBL/GenBank/DDBJ databases">
        <title>Nocardia tengchongensis.</title>
        <authorList>
            <person name="Zhuang k."/>
            <person name="Ran Y."/>
            <person name="Li W."/>
        </authorList>
    </citation>
    <scope>NUCLEOTIDE SEQUENCE [LARGE SCALE GENOMIC DNA]</scope>
    <source>
        <strain evidence="1 2">CFH S0057</strain>
    </source>
</reference>
<keyword evidence="2" id="KW-1185">Reference proteome</keyword>
<evidence type="ECO:0000313" key="2">
    <source>
        <dbReference type="Proteomes" id="UP000683310"/>
    </source>
</evidence>
<protein>
    <recommendedName>
        <fullName evidence="3">GNAT family N-acetyltransferase</fullName>
    </recommendedName>
</protein>
<dbReference type="EMBL" id="CP074371">
    <property type="protein sequence ID" value="QVI18787.1"/>
    <property type="molecule type" value="Genomic_DNA"/>
</dbReference>
<sequence length="161" mass="18329">MPDLQWCDVEELFDPDMMGSLPDVYVQEASVEDWQAVFELIRSQGWAWEYCEGDRKQELPAAAEVLSRPNDAECVTLRVWPVPNVQMIFRPWPGEIDFDVDLRELQGQAGVDILCDFLCAIGRRLGKPVLMCSEFDSFSSRFPVLGFDPAADRVVLLADRL</sequence>
<evidence type="ECO:0008006" key="3">
    <source>
        <dbReference type="Google" id="ProtNLM"/>
    </source>
</evidence>
<evidence type="ECO:0000313" key="1">
    <source>
        <dbReference type="EMBL" id="QVI18787.1"/>
    </source>
</evidence>
<dbReference type="Proteomes" id="UP000683310">
    <property type="component" value="Chromosome"/>
</dbReference>
<accession>A0ABX8CFQ9</accession>